<feature type="compositionally biased region" description="Polar residues" evidence="1">
    <location>
        <begin position="60"/>
        <end position="79"/>
    </location>
</feature>
<reference evidence="2 3" key="1">
    <citation type="journal article" date="2016" name="Sci. Rep.">
        <title>Insights into Adaptations to a Near-Obligate Nematode Endoparasitic Lifestyle from the Finished Genome of Drechmeria coniospora.</title>
        <authorList>
            <person name="Zhang L."/>
            <person name="Zhou Z."/>
            <person name="Guo Q."/>
            <person name="Fokkens L."/>
            <person name="Miskei M."/>
            <person name="Pocsi I."/>
            <person name="Zhang W."/>
            <person name="Chen M."/>
            <person name="Wang L."/>
            <person name="Sun Y."/>
            <person name="Donzelli B.G."/>
            <person name="Gibson D.M."/>
            <person name="Nelson D.R."/>
            <person name="Luo J.G."/>
            <person name="Rep M."/>
            <person name="Liu H."/>
            <person name="Yang S."/>
            <person name="Wang J."/>
            <person name="Krasnoff S.B."/>
            <person name="Xu Y."/>
            <person name="Molnar I."/>
            <person name="Lin M."/>
        </authorList>
    </citation>
    <scope>NUCLEOTIDE SEQUENCE [LARGE SCALE GENOMIC DNA]</scope>
    <source>
        <strain evidence="2 3">ARSEF 6962</strain>
    </source>
</reference>
<keyword evidence="3" id="KW-1185">Reference proteome</keyword>
<dbReference type="Pfam" id="PF12511">
    <property type="entry name" value="DUF3716"/>
    <property type="match status" value="1"/>
</dbReference>
<feature type="compositionally biased region" description="Polar residues" evidence="1">
    <location>
        <begin position="23"/>
        <end position="39"/>
    </location>
</feature>
<feature type="compositionally biased region" description="Polar residues" evidence="1">
    <location>
        <begin position="464"/>
        <end position="476"/>
    </location>
</feature>
<evidence type="ECO:0000313" key="3">
    <source>
        <dbReference type="Proteomes" id="UP000076580"/>
    </source>
</evidence>
<name>A0A151GWG9_DRECN</name>
<feature type="compositionally biased region" description="Basic and acidic residues" evidence="1">
    <location>
        <begin position="1"/>
        <end position="15"/>
    </location>
</feature>
<comment type="caution">
    <text evidence="2">The sequence shown here is derived from an EMBL/GenBank/DDBJ whole genome shotgun (WGS) entry which is preliminary data.</text>
</comment>
<organism evidence="2 3">
    <name type="scientific">Drechmeria coniospora</name>
    <name type="common">Nematophagous fungus</name>
    <name type="synonym">Meria coniospora</name>
    <dbReference type="NCBI Taxonomy" id="98403"/>
    <lineage>
        <taxon>Eukaryota</taxon>
        <taxon>Fungi</taxon>
        <taxon>Dikarya</taxon>
        <taxon>Ascomycota</taxon>
        <taxon>Pezizomycotina</taxon>
        <taxon>Sordariomycetes</taxon>
        <taxon>Hypocreomycetidae</taxon>
        <taxon>Hypocreales</taxon>
        <taxon>Ophiocordycipitaceae</taxon>
        <taxon>Drechmeria</taxon>
    </lineage>
</organism>
<proteinExistence type="predicted"/>
<evidence type="ECO:0000256" key="1">
    <source>
        <dbReference type="SAM" id="MobiDB-lite"/>
    </source>
</evidence>
<dbReference type="STRING" id="98403.A0A151GWG9"/>
<gene>
    <name evidence="2" type="ORF">DCS_02562</name>
</gene>
<dbReference type="InParanoid" id="A0A151GWG9"/>
<feature type="compositionally biased region" description="Low complexity" evidence="1">
    <location>
        <begin position="391"/>
        <end position="406"/>
    </location>
</feature>
<evidence type="ECO:0000313" key="2">
    <source>
        <dbReference type="EMBL" id="KYK61420.1"/>
    </source>
</evidence>
<feature type="compositionally biased region" description="Low complexity" evidence="1">
    <location>
        <begin position="111"/>
        <end position="124"/>
    </location>
</feature>
<feature type="compositionally biased region" description="Polar residues" evidence="1">
    <location>
        <begin position="281"/>
        <end position="301"/>
    </location>
</feature>
<dbReference type="RefSeq" id="XP_040660772.1">
    <property type="nucleotide sequence ID" value="XM_040799889.1"/>
</dbReference>
<dbReference type="AlphaFoldDB" id="A0A151GWG9"/>
<dbReference type="InterPro" id="IPR022190">
    <property type="entry name" value="DUF3716"/>
</dbReference>
<feature type="region of interest" description="Disordered" evidence="1">
    <location>
        <begin position="111"/>
        <end position="152"/>
    </location>
</feature>
<feature type="region of interest" description="Disordered" evidence="1">
    <location>
        <begin position="277"/>
        <end position="314"/>
    </location>
</feature>
<feature type="region of interest" description="Disordered" evidence="1">
    <location>
        <begin position="391"/>
        <end position="476"/>
    </location>
</feature>
<dbReference type="EMBL" id="LAYC01000001">
    <property type="protein sequence ID" value="KYK61420.1"/>
    <property type="molecule type" value="Genomic_DNA"/>
</dbReference>
<protein>
    <submittedName>
        <fullName evidence="2">Uncharacterized protein</fullName>
    </submittedName>
</protein>
<feature type="compositionally biased region" description="Low complexity" evidence="1">
    <location>
        <begin position="40"/>
        <end position="55"/>
    </location>
</feature>
<dbReference type="Proteomes" id="UP000076580">
    <property type="component" value="Chromosome 01"/>
</dbReference>
<sequence>MASKDRGGGQRDGRGGKRPAGVTKNSRIPQLTPETVSRILQQQQEQQQEALLQQEGVHQPSRQPWSGSSEATNSFTPVNRPTGDTYINANANADRRHDVALLVLTQPPIALASSTTPSTTPASPNIDAARRKVSSTKTLTRWQPPPRDADATPCAGEVVQARYDNKVVIDSQLCRKLANGIARREPEQRRNDQELNLARRSNVEALLAQVTGDVADVPCKNCHKGHGPWTRCVIIPGSMCGSCSNCWFNASGSRCTFHVTTKTANELFSLELMPVSEENNRGPQQNGQSHRSAHTLASETPRTMYRSRRNSEPSSIGIQMVREGMFLPEDGISRLANSIRRFLDYIFDSSSANRAQDIMTRIDIAANTIATCIEDLILVLGLDVPDIMRQSEQQPAQPNSQQPAEPNFHHDEQRPVQLNGHRPEQHAAQPASHTDPRLERPYPWQPPSVLRSPSLDPDGDAQVSEFSHGTPYNNGA</sequence>
<dbReference type="GeneID" id="63715205"/>
<feature type="region of interest" description="Disordered" evidence="1">
    <location>
        <begin position="1"/>
        <end position="88"/>
    </location>
</feature>
<accession>A0A151GWG9</accession>